<proteinExistence type="inferred from homology"/>
<protein>
    <submittedName>
        <fullName evidence="8">ABC-3 protein</fullName>
    </submittedName>
</protein>
<evidence type="ECO:0000256" key="6">
    <source>
        <dbReference type="RuleBase" id="RU003943"/>
    </source>
</evidence>
<dbReference type="EMBL" id="LCCE01000044">
    <property type="protein sequence ID" value="KKS25237.1"/>
    <property type="molecule type" value="Genomic_DNA"/>
</dbReference>
<gene>
    <name evidence="8" type="ORF">UU84_C0044G0004</name>
</gene>
<evidence type="ECO:0000256" key="5">
    <source>
        <dbReference type="ARBA" id="ARBA00023136"/>
    </source>
</evidence>
<sequence length="256" mass="27257">MALDNQFLLILISGLFTALAASLLGAFIVVKRMALVGDVLSHVALPGIGLALMLSIDPIYGAAVFLLAAAFSTWLIEKKTALPPEAIIGTFFTATLALGVILVQNEELFESLFGNLFAIKKLDAIIIIAASSMIFSLTLLLSRRLTLSIAAPDLAKSAGFRPDFSYLAFLLLFALSVALGIKLIGSVLMGALTILPAVSARNLAWSLKLFLIFSVIFGLVMTFTGILISAAFNFPPGPAVILTGIIFFIISLFFKK</sequence>
<evidence type="ECO:0000256" key="4">
    <source>
        <dbReference type="ARBA" id="ARBA00022989"/>
    </source>
</evidence>
<keyword evidence="3 6" id="KW-0812">Transmembrane</keyword>
<keyword evidence="5 7" id="KW-0472">Membrane</keyword>
<comment type="subcellular location">
    <subcellularLocation>
        <location evidence="6">Cell membrane</location>
        <topology evidence="6">Multi-pass membrane protein</topology>
    </subcellularLocation>
    <subcellularLocation>
        <location evidence="1">Membrane</location>
        <topology evidence="1">Multi-pass membrane protein</topology>
    </subcellularLocation>
</comment>
<keyword evidence="4 7" id="KW-1133">Transmembrane helix</keyword>
<evidence type="ECO:0000256" key="3">
    <source>
        <dbReference type="ARBA" id="ARBA00022692"/>
    </source>
</evidence>
<name>A0A0G0XLB5_9BACT</name>
<organism evidence="8 9">
    <name type="scientific">Candidatus Yanofskybacteria bacterium GW2011_GWC2_41_9</name>
    <dbReference type="NCBI Taxonomy" id="1619029"/>
    <lineage>
        <taxon>Bacteria</taxon>
        <taxon>Candidatus Yanofskyibacteriota</taxon>
    </lineage>
</organism>
<evidence type="ECO:0000313" key="8">
    <source>
        <dbReference type="EMBL" id="KKS25237.1"/>
    </source>
</evidence>
<dbReference type="SUPFAM" id="SSF81345">
    <property type="entry name" value="ABC transporter involved in vitamin B12 uptake, BtuC"/>
    <property type="match status" value="1"/>
</dbReference>
<feature type="transmembrane region" description="Helical" evidence="7">
    <location>
        <begin position="210"/>
        <end position="232"/>
    </location>
</feature>
<dbReference type="InterPro" id="IPR037294">
    <property type="entry name" value="ABC_BtuC-like"/>
</dbReference>
<feature type="transmembrane region" description="Helical" evidence="7">
    <location>
        <begin position="238"/>
        <end position="254"/>
    </location>
</feature>
<feature type="transmembrane region" description="Helical" evidence="7">
    <location>
        <begin position="165"/>
        <end position="198"/>
    </location>
</feature>
<dbReference type="GO" id="GO:0043190">
    <property type="term" value="C:ATP-binding cassette (ABC) transporter complex"/>
    <property type="evidence" value="ECO:0007669"/>
    <property type="project" value="InterPro"/>
</dbReference>
<evidence type="ECO:0000313" key="9">
    <source>
        <dbReference type="Proteomes" id="UP000033859"/>
    </source>
</evidence>
<dbReference type="Pfam" id="PF00950">
    <property type="entry name" value="ABC-3"/>
    <property type="match status" value="1"/>
</dbReference>
<keyword evidence="6" id="KW-0813">Transport</keyword>
<reference evidence="8 9" key="1">
    <citation type="journal article" date="2015" name="Nature">
        <title>rRNA introns, odd ribosomes, and small enigmatic genomes across a large radiation of phyla.</title>
        <authorList>
            <person name="Brown C.T."/>
            <person name="Hug L.A."/>
            <person name="Thomas B.C."/>
            <person name="Sharon I."/>
            <person name="Castelle C.J."/>
            <person name="Singh A."/>
            <person name="Wilkins M.J."/>
            <person name="Williams K.H."/>
            <person name="Banfield J.F."/>
        </authorList>
    </citation>
    <scope>NUCLEOTIDE SEQUENCE [LARGE SCALE GENOMIC DNA]</scope>
</reference>
<feature type="transmembrane region" description="Helical" evidence="7">
    <location>
        <begin position="6"/>
        <end position="30"/>
    </location>
</feature>
<accession>A0A0G0XLB5</accession>
<evidence type="ECO:0000256" key="7">
    <source>
        <dbReference type="SAM" id="Phobius"/>
    </source>
</evidence>
<dbReference type="AlphaFoldDB" id="A0A0G0XLB5"/>
<feature type="transmembrane region" description="Helical" evidence="7">
    <location>
        <begin position="124"/>
        <end position="145"/>
    </location>
</feature>
<dbReference type="PANTHER" id="PTHR30477:SF0">
    <property type="entry name" value="METAL TRANSPORT SYSTEM MEMBRANE PROTEIN TM_0125-RELATED"/>
    <property type="match status" value="1"/>
</dbReference>
<feature type="transmembrane region" description="Helical" evidence="7">
    <location>
        <begin position="86"/>
        <end position="103"/>
    </location>
</feature>
<dbReference type="PANTHER" id="PTHR30477">
    <property type="entry name" value="ABC-TRANSPORTER METAL-BINDING PROTEIN"/>
    <property type="match status" value="1"/>
</dbReference>
<dbReference type="GO" id="GO:0055085">
    <property type="term" value="P:transmembrane transport"/>
    <property type="evidence" value="ECO:0007669"/>
    <property type="project" value="InterPro"/>
</dbReference>
<evidence type="ECO:0000256" key="2">
    <source>
        <dbReference type="ARBA" id="ARBA00008034"/>
    </source>
</evidence>
<dbReference type="InterPro" id="IPR001626">
    <property type="entry name" value="ABC_TroCD"/>
</dbReference>
<comment type="similarity">
    <text evidence="2 6">Belongs to the ABC-3 integral membrane protein family.</text>
</comment>
<dbReference type="GO" id="GO:0010043">
    <property type="term" value="P:response to zinc ion"/>
    <property type="evidence" value="ECO:0007669"/>
    <property type="project" value="TreeGrafter"/>
</dbReference>
<dbReference type="Gene3D" id="1.10.3470.10">
    <property type="entry name" value="ABC transporter involved in vitamin B12 uptake, BtuC"/>
    <property type="match status" value="1"/>
</dbReference>
<dbReference type="Proteomes" id="UP000033859">
    <property type="component" value="Unassembled WGS sequence"/>
</dbReference>
<comment type="caution">
    <text evidence="8">The sequence shown here is derived from an EMBL/GenBank/DDBJ whole genome shotgun (WGS) entry which is preliminary data.</text>
</comment>
<evidence type="ECO:0000256" key="1">
    <source>
        <dbReference type="ARBA" id="ARBA00004141"/>
    </source>
</evidence>
<feature type="transmembrane region" description="Helical" evidence="7">
    <location>
        <begin position="50"/>
        <end position="74"/>
    </location>
</feature>